<dbReference type="InterPro" id="IPR052026">
    <property type="entry name" value="ExeA_AAA_ATPase_DNA-bind"/>
</dbReference>
<dbReference type="RefSeq" id="WP_065019297.1">
    <property type="nucleotide sequence ID" value="NZ_LZKG01000106.1"/>
</dbReference>
<sequence>MDVHAYTAKIAMLAEIFKPAAPTDDQRLFRGRREQLARLLTVAGAPGQHAIVFGERGVGKTSVSYMVRDGYQMMAPDSTICVRLACTAEDDFSSLWRKLPGRLTREVSRGNSRIAELIDTDTIDKVEDTFLDEPTPDSVAQILGMLADKARLLIIIDELDRMDVLAAGAKLADLVKQISDDIVPCTLILVGVADNVSDLIAGHASVDRCLMPVSMPRMTHDELSEIVEEGFAAYSERSGSPITITDHSVSALASLSQGFPYYTHLLASAVGRSAIAENRDSIEFRQVFDALMTAKDDAEPSIREAYYHATLAARSDATFEETLIACSLTIPDRMGYFTASDVCDPLASILGVPRRNSDFNSHLKRFSTEHPIVLDAKASTKTPRYRFSNPLMKPYVLMCGLSSGKLKREVLDELR</sequence>
<organism evidence="2 3">
    <name type="scientific">Mycolicibacter sinensis (strain JDM601)</name>
    <name type="common">Mycobacterium sinense</name>
    <dbReference type="NCBI Taxonomy" id="875328"/>
    <lineage>
        <taxon>Bacteria</taxon>
        <taxon>Bacillati</taxon>
        <taxon>Actinomycetota</taxon>
        <taxon>Actinomycetes</taxon>
        <taxon>Mycobacteriales</taxon>
        <taxon>Mycobacteriaceae</taxon>
        <taxon>Mycolicibacter</taxon>
    </lineage>
</organism>
<dbReference type="InterPro" id="IPR027417">
    <property type="entry name" value="P-loop_NTPase"/>
</dbReference>
<dbReference type="InterPro" id="IPR049945">
    <property type="entry name" value="AAA_22"/>
</dbReference>
<proteinExistence type="predicted"/>
<dbReference type="AlphaFoldDB" id="A0A1A2XTG3"/>
<evidence type="ECO:0000313" key="3">
    <source>
        <dbReference type="Proteomes" id="UP000093943"/>
    </source>
</evidence>
<evidence type="ECO:0000259" key="1">
    <source>
        <dbReference type="Pfam" id="PF13401"/>
    </source>
</evidence>
<accession>A0A1A2XTG3</accession>
<dbReference type="PANTHER" id="PTHR35894:SF1">
    <property type="entry name" value="PHOSPHORIBULOKINASE _ URIDINE KINASE FAMILY"/>
    <property type="match status" value="1"/>
</dbReference>
<evidence type="ECO:0000313" key="2">
    <source>
        <dbReference type="EMBL" id="OBI28181.1"/>
    </source>
</evidence>
<dbReference type="PANTHER" id="PTHR35894">
    <property type="entry name" value="GENERAL SECRETION PATHWAY PROTEIN A-RELATED"/>
    <property type="match status" value="1"/>
</dbReference>
<protein>
    <recommendedName>
        <fullName evidence="1">ORC1/DEAH AAA+ ATPase domain-containing protein</fullName>
    </recommendedName>
</protein>
<dbReference type="SUPFAM" id="SSF52540">
    <property type="entry name" value="P-loop containing nucleoside triphosphate hydrolases"/>
    <property type="match status" value="1"/>
</dbReference>
<dbReference type="Pfam" id="PF13401">
    <property type="entry name" value="AAA_22"/>
    <property type="match status" value="1"/>
</dbReference>
<feature type="domain" description="ORC1/DEAH AAA+ ATPase" evidence="1">
    <location>
        <begin position="48"/>
        <end position="193"/>
    </location>
</feature>
<gene>
    <name evidence="2" type="ORF">A5710_04030</name>
</gene>
<dbReference type="Gene3D" id="3.40.50.300">
    <property type="entry name" value="P-loop containing nucleotide triphosphate hydrolases"/>
    <property type="match status" value="1"/>
</dbReference>
<comment type="caution">
    <text evidence="2">The sequence shown here is derived from an EMBL/GenBank/DDBJ whole genome shotgun (WGS) entry which is preliminary data.</text>
</comment>
<reference evidence="3" key="1">
    <citation type="submission" date="2016-06" db="EMBL/GenBank/DDBJ databases">
        <authorList>
            <person name="Sutton G."/>
            <person name="Brinkac L."/>
            <person name="Sanka R."/>
            <person name="Adams M."/>
            <person name="Lau E."/>
            <person name="Sam S."/>
            <person name="Sreng N."/>
            <person name="Him V."/>
            <person name="Kerleguer A."/>
            <person name="Cheng S."/>
        </authorList>
    </citation>
    <scope>NUCLEOTIDE SEQUENCE [LARGE SCALE GENOMIC DNA]</scope>
    <source>
        <strain evidence="3">E1876</strain>
    </source>
</reference>
<dbReference type="GO" id="GO:0016887">
    <property type="term" value="F:ATP hydrolysis activity"/>
    <property type="evidence" value="ECO:0007669"/>
    <property type="project" value="InterPro"/>
</dbReference>
<dbReference type="Proteomes" id="UP000093943">
    <property type="component" value="Unassembled WGS sequence"/>
</dbReference>
<name>A0A1A2XTG3_MYCSD</name>
<dbReference type="EMBL" id="LZKG01000106">
    <property type="protein sequence ID" value="OBI28181.1"/>
    <property type="molecule type" value="Genomic_DNA"/>
</dbReference>